<dbReference type="CDD" id="cd00063">
    <property type="entry name" value="FN3"/>
    <property type="match status" value="1"/>
</dbReference>
<sequence length="445" mass="50981">MKTIKITFIFIALFISFISCEKENTAIPEPPSPVQLFTPKDQAINVTFPIELSWEKASSTNNERISYRVYFSKNNQDWIYIASGKNSLTVTEENLDPGTLYYWKVETIDAYKQSSVSETHSFTTAGKHYYKDGEVLQLQHSTKGNGVNIVILGDGFIKEDLEVGGTYENYARKAMEAFFLTEPYLSYREYFNFYTVFAESNERGADYENNLTEVKDTKFNASYDNTNMSSTYMKANNNKCWEYCKMAPNCDDIDKTLVVLMVNASRVAGYCHFWIQGRAIALCPVKPKTTAFNKQFENTVLHEAGGHGFAKLADEYLKYAKKSINANDATAISDKKNLEAGLKGGMFANVDTTNHPDRVKWRELYQKYPEKYKYVRSVEGAYYYGLDMFRPEPNSCMINNIKYYNAPSRMAIVKRIKFLAGETFSLEDFVANDKLLNFPPQNEVE</sequence>
<dbReference type="InterPro" id="IPR024079">
    <property type="entry name" value="MetalloPept_cat_dom_sf"/>
</dbReference>
<reference evidence="4" key="1">
    <citation type="submission" date="2020-07" db="EMBL/GenBank/DDBJ databases">
        <title>Complete genome sequencing of Coprobacter sp. strain 2CBH44.</title>
        <authorList>
            <person name="Sakamoto M."/>
            <person name="Murakami T."/>
            <person name="Mori H."/>
        </authorList>
    </citation>
    <scope>NUCLEOTIDE SEQUENCE [LARGE SCALE GENOMIC DNA]</scope>
    <source>
        <strain evidence="4">2CBH44</strain>
    </source>
</reference>
<proteinExistence type="predicted"/>
<dbReference type="Gene3D" id="2.60.40.10">
    <property type="entry name" value="Immunoglobulins"/>
    <property type="match status" value="1"/>
</dbReference>
<dbReference type="InterPro" id="IPR003961">
    <property type="entry name" value="FN3_dom"/>
</dbReference>
<dbReference type="GO" id="GO:0008237">
    <property type="term" value="F:metallopeptidase activity"/>
    <property type="evidence" value="ECO:0007669"/>
    <property type="project" value="InterPro"/>
</dbReference>
<evidence type="ECO:0000313" key="3">
    <source>
        <dbReference type="EMBL" id="BCI64544.1"/>
    </source>
</evidence>
<dbReference type="InterPro" id="IPR013783">
    <property type="entry name" value="Ig-like_fold"/>
</dbReference>
<organism evidence="3 4">
    <name type="scientific">Coprobacter secundus subsp. similis</name>
    <dbReference type="NCBI Taxonomy" id="2751153"/>
    <lineage>
        <taxon>Bacteria</taxon>
        <taxon>Pseudomonadati</taxon>
        <taxon>Bacteroidota</taxon>
        <taxon>Bacteroidia</taxon>
        <taxon>Bacteroidales</taxon>
        <taxon>Barnesiellaceae</taxon>
        <taxon>Coprobacter</taxon>
    </lineage>
</organism>
<dbReference type="AlphaFoldDB" id="A0A7G1I1F1"/>
<dbReference type="RefSeq" id="WP_021929708.1">
    <property type="nucleotide sequence ID" value="NZ_AP023322.1"/>
</dbReference>
<feature type="chain" id="PRO_5028897338" description="Fibronectin type-III domain-containing protein" evidence="1">
    <location>
        <begin position="22"/>
        <end position="445"/>
    </location>
</feature>
<dbReference type="Gene3D" id="3.40.390.10">
    <property type="entry name" value="Collagenase (Catalytic Domain)"/>
    <property type="match status" value="1"/>
</dbReference>
<dbReference type="InterPro" id="IPR019026">
    <property type="entry name" value="Peptidase_M64_IgA"/>
</dbReference>
<dbReference type="Pfam" id="PF09471">
    <property type="entry name" value="Peptidase_M64"/>
    <property type="match status" value="1"/>
</dbReference>
<name>A0A7G1I1F1_9BACT</name>
<dbReference type="PROSITE" id="PS50853">
    <property type="entry name" value="FN3"/>
    <property type="match status" value="1"/>
</dbReference>
<keyword evidence="4" id="KW-1185">Reference proteome</keyword>
<dbReference type="PROSITE" id="PS51257">
    <property type="entry name" value="PROKAR_LIPOPROTEIN"/>
    <property type="match status" value="1"/>
</dbReference>
<protein>
    <recommendedName>
        <fullName evidence="2">Fibronectin type-III domain-containing protein</fullName>
    </recommendedName>
</protein>
<dbReference type="EMBL" id="AP023322">
    <property type="protein sequence ID" value="BCI64544.1"/>
    <property type="molecule type" value="Genomic_DNA"/>
</dbReference>
<dbReference type="InterPro" id="IPR036116">
    <property type="entry name" value="FN3_sf"/>
</dbReference>
<evidence type="ECO:0000256" key="1">
    <source>
        <dbReference type="SAM" id="SignalP"/>
    </source>
</evidence>
<feature type="signal peptide" evidence="1">
    <location>
        <begin position="1"/>
        <end position="21"/>
    </location>
</feature>
<evidence type="ECO:0000259" key="2">
    <source>
        <dbReference type="PROSITE" id="PS50853"/>
    </source>
</evidence>
<dbReference type="SUPFAM" id="SSF49265">
    <property type="entry name" value="Fibronectin type III"/>
    <property type="match status" value="1"/>
</dbReference>
<gene>
    <name evidence="3" type="ORF">Cop2CBH44_28970</name>
</gene>
<evidence type="ECO:0000313" key="4">
    <source>
        <dbReference type="Proteomes" id="UP000594042"/>
    </source>
</evidence>
<keyword evidence="1" id="KW-0732">Signal</keyword>
<accession>A0A7G1I1F1</accession>
<dbReference type="KEGG" id="copr:Cop2CBH44_28970"/>
<dbReference type="Proteomes" id="UP000594042">
    <property type="component" value="Chromosome"/>
</dbReference>
<feature type="domain" description="Fibronectin type-III" evidence="2">
    <location>
        <begin position="30"/>
        <end position="127"/>
    </location>
</feature>